<evidence type="ECO:0000256" key="1">
    <source>
        <dbReference type="SAM" id="Phobius"/>
    </source>
</evidence>
<organism evidence="3 4">
    <name type="scientific">Shewanella gelidii</name>
    <dbReference type="NCBI Taxonomy" id="1642821"/>
    <lineage>
        <taxon>Bacteria</taxon>
        <taxon>Pseudomonadati</taxon>
        <taxon>Pseudomonadota</taxon>
        <taxon>Gammaproteobacteria</taxon>
        <taxon>Alteromonadales</taxon>
        <taxon>Shewanellaceae</taxon>
        <taxon>Shewanella</taxon>
    </lineage>
</organism>
<dbReference type="PANTHER" id="PTHR40407:SF1">
    <property type="entry name" value="HEPARAN-ALPHA-GLUCOSAMINIDE N-ACETYLTRANSFERASE CATALYTIC DOMAIN-CONTAINING PROTEIN"/>
    <property type="match status" value="1"/>
</dbReference>
<dbReference type="AlphaFoldDB" id="A0A917JSY0"/>
<reference evidence="3" key="2">
    <citation type="submission" date="2020-09" db="EMBL/GenBank/DDBJ databases">
        <authorList>
            <person name="Sun Q."/>
            <person name="Ohkuma M."/>
        </authorList>
    </citation>
    <scope>NUCLEOTIDE SEQUENCE</scope>
    <source>
        <strain evidence="3">JCM 30804</strain>
    </source>
</reference>
<proteinExistence type="predicted"/>
<feature type="transmembrane region" description="Helical" evidence="1">
    <location>
        <begin position="151"/>
        <end position="167"/>
    </location>
</feature>
<name>A0A917JSY0_9GAMM</name>
<dbReference type="EMBL" id="BMPZ01000003">
    <property type="protein sequence ID" value="GGI79996.1"/>
    <property type="molecule type" value="Genomic_DNA"/>
</dbReference>
<feature type="domain" description="Heparan-alpha-glucosaminide N-acetyltransferase catalytic" evidence="2">
    <location>
        <begin position="18"/>
        <end position="231"/>
    </location>
</feature>
<feature type="transmembrane region" description="Helical" evidence="1">
    <location>
        <begin position="127"/>
        <end position="144"/>
    </location>
</feature>
<keyword evidence="1" id="KW-1133">Transmembrane helix</keyword>
<dbReference type="PANTHER" id="PTHR40407">
    <property type="entry name" value="MEMBRANE PROTEIN-LIKE PROTEIN"/>
    <property type="match status" value="1"/>
</dbReference>
<evidence type="ECO:0000313" key="3">
    <source>
        <dbReference type="EMBL" id="GGI79996.1"/>
    </source>
</evidence>
<feature type="transmembrane region" description="Helical" evidence="1">
    <location>
        <begin position="284"/>
        <end position="302"/>
    </location>
</feature>
<sequence>MPDKQMDFVPTPAPSKHRIHSIDILRGLVMLLMLVDHVRERFFYHNQISDPMSLADTSTALFFTRMTAHLCAPTFVFLTGLSAWLYANPHNKPSRDAAPFLIKRGLFLIFIEIALVNLSWFGTYHVLYLQIIWTIGLCMILLGLLCRLNHWFIGAIGIALIFGNRLLDPISFAPDEVGYTLWTILHDGGYLVAEGLVKVRAGGFPVTAWFGVICLGYVLGPLYAQSVSAFQRQKVLVTCGLLALALLTILRGFNLYGEVEPWVVGANGLETLKSMINFSKYPPSANFILLNLGIATLILAAMERVNNRCSQIVENFGSAPMFFYVVHLYVLLFSYKILAFLFGENKVKDTGWHQGTYFGFDHVWQIWAAAALLAMLLYWPTKTFANYRQRTSIRWVKYF</sequence>
<feature type="transmembrane region" description="Helical" evidence="1">
    <location>
        <begin position="66"/>
        <end position="88"/>
    </location>
</feature>
<keyword evidence="1" id="KW-0472">Membrane</keyword>
<comment type="caution">
    <text evidence="3">The sequence shown here is derived from an EMBL/GenBank/DDBJ whole genome shotgun (WGS) entry which is preliminary data.</text>
</comment>
<feature type="transmembrane region" description="Helical" evidence="1">
    <location>
        <begin position="100"/>
        <end position="121"/>
    </location>
</feature>
<dbReference type="Proteomes" id="UP000613743">
    <property type="component" value="Unassembled WGS sequence"/>
</dbReference>
<feature type="transmembrane region" description="Helical" evidence="1">
    <location>
        <begin position="322"/>
        <end position="342"/>
    </location>
</feature>
<dbReference type="Pfam" id="PF07786">
    <property type="entry name" value="HGSNAT_cat"/>
    <property type="match status" value="1"/>
</dbReference>
<gene>
    <name evidence="3" type="ORF">GCM10009332_16680</name>
</gene>
<evidence type="ECO:0000313" key="4">
    <source>
        <dbReference type="Proteomes" id="UP000613743"/>
    </source>
</evidence>
<feature type="transmembrane region" description="Helical" evidence="1">
    <location>
        <begin position="206"/>
        <end position="223"/>
    </location>
</feature>
<reference evidence="3" key="1">
    <citation type="journal article" date="2014" name="Int. J. Syst. Evol. Microbiol.">
        <title>Complete genome sequence of Corynebacterium casei LMG S-19264T (=DSM 44701T), isolated from a smear-ripened cheese.</title>
        <authorList>
            <consortium name="US DOE Joint Genome Institute (JGI-PGF)"/>
            <person name="Walter F."/>
            <person name="Albersmeier A."/>
            <person name="Kalinowski J."/>
            <person name="Ruckert C."/>
        </authorList>
    </citation>
    <scope>NUCLEOTIDE SEQUENCE</scope>
    <source>
        <strain evidence="3">JCM 30804</strain>
    </source>
</reference>
<protein>
    <submittedName>
        <fullName evidence="3">Membrane protein</fullName>
    </submittedName>
</protein>
<keyword evidence="1" id="KW-0812">Transmembrane</keyword>
<dbReference type="RefSeq" id="WP_229779789.1">
    <property type="nucleotide sequence ID" value="NZ_BMPZ01000003.1"/>
</dbReference>
<accession>A0A917JSY0</accession>
<feature type="transmembrane region" description="Helical" evidence="1">
    <location>
        <begin position="235"/>
        <end position="253"/>
    </location>
</feature>
<keyword evidence="4" id="KW-1185">Reference proteome</keyword>
<feature type="transmembrane region" description="Helical" evidence="1">
    <location>
        <begin position="362"/>
        <end position="380"/>
    </location>
</feature>
<dbReference type="InterPro" id="IPR012429">
    <property type="entry name" value="HGSNAT_cat"/>
</dbReference>
<evidence type="ECO:0000259" key="2">
    <source>
        <dbReference type="Pfam" id="PF07786"/>
    </source>
</evidence>